<gene>
    <name evidence="2" type="ORF">F7725_004550</name>
</gene>
<keyword evidence="3" id="KW-1185">Reference proteome</keyword>
<dbReference type="Proteomes" id="UP000518266">
    <property type="component" value="Unassembled WGS sequence"/>
</dbReference>
<comment type="caution">
    <text evidence="2">The sequence shown here is derived from an EMBL/GenBank/DDBJ whole genome shotgun (WGS) entry which is preliminary data.</text>
</comment>
<dbReference type="OrthoDB" id="10654717at2759"/>
<proteinExistence type="predicted"/>
<feature type="compositionally biased region" description="Gly residues" evidence="1">
    <location>
        <begin position="29"/>
        <end position="47"/>
    </location>
</feature>
<name>A0A7J5XJ18_DISMA</name>
<feature type="region of interest" description="Disordered" evidence="1">
    <location>
        <begin position="1"/>
        <end position="55"/>
    </location>
</feature>
<evidence type="ECO:0000256" key="1">
    <source>
        <dbReference type="SAM" id="MobiDB-lite"/>
    </source>
</evidence>
<protein>
    <submittedName>
        <fullName evidence="2">Uncharacterized protein</fullName>
    </submittedName>
</protein>
<evidence type="ECO:0000313" key="3">
    <source>
        <dbReference type="Proteomes" id="UP000518266"/>
    </source>
</evidence>
<dbReference type="AlphaFoldDB" id="A0A7J5XJ18"/>
<dbReference type="EMBL" id="JAAKFY010000023">
    <property type="protein sequence ID" value="KAF3837086.1"/>
    <property type="molecule type" value="Genomic_DNA"/>
</dbReference>
<feature type="region of interest" description="Disordered" evidence="1">
    <location>
        <begin position="118"/>
        <end position="146"/>
    </location>
</feature>
<accession>A0A7J5XJ18</accession>
<reference evidence="2 3" key="1">
    <citation type="submission" date="2020-03" db="EMBL/GenBank/DDBJ databases">
        <title>Dissostichus mawsoni Genome sequencing and assembly.</title>
        <authorList>
            <person name="Park H."/>
        </authorList>
    </citation>
    <scope>NUCLEOTIDE SEQUENCE [LARGE SCALE GENOMIC DNA]</scope>
    <source>
        <strain evidence="2">DM0001</strain>
        <tissue evidence="2">Muscle</tissue>
    </source>
</reference>
<organism evidence="2 3">
    <name type="scientific">Dissostichus mawsoni</name>
    <name type="common">Antarctic cod</name>
    <dbReference type="NCBI Taxonomy" id="36200"/>
    <lineage>
        <taxon>Eukaryota</taxon>
        <taxon>Metazoa</taxon>
        <taxon>Chordata</taxon>
        <taxon>Craniata</taxon>
        <taxon>Vertebrata</taxon>
        <taxon>Euteleostomi</taxon>
        <taxon>Actinopterygii</taxon>
        <taxon>Neopterygii</taxon>
        <taxon>Teleostei</taxon>
        <taxon>Neoteleostei</taxon>
        <taxon>Acanthomorphata</taxon>
        <taxon>Eupercaria</taxon>
        <taxon>Perciformes</taxon>
        <taxon>Notothenioidei</taxon>
        <taxon>Nototheniidae</taxon>
        <taxon>Dissostichus</taxon>
    </lineage>
</organism>
<evidence type="ECO:0000313" key="2">
    <source>
        <dbReference type="EMBL" id="KAF3837086.1"/>
    </source>
</evidence>
<sequence length="146" mass="15357">MVILSHMRSLPPDPTPERPSPWQRTPCQRGGGDGAEGGAAWEGGVSSGHGHRVAHPRCRMKTLSPHLQQHVTRLDASVRSHSSSLHDGADVDASIPPFVALAHDADAQEIRLQTHVESDGDDVQGHGGVRHAAEGGGLGGETTKLP</sequence>